<comment type="caution">
    <text evidence="4">The sequence shown here is derived from an EMBL/GenBank/DDBJ whole genome shotgun (WGS) entry which is preliminary data.</text>
</comment>
<dbReference type="EMBL" id="RRUE01000002">
    <property type="protein sequence ID" value="RRN44568.1"/>
    <property type="molecule type" value="Genomic_DNA"/>
</dbReference>
<organism evidence="4 6">
    <name type="scientific">Lautropia dentalis</name>
    <dbReference type="NCBI Taxonomy" id="2490857"/>
    <lineage>
        <taxon>Bacteria</taxon>
        <taxon>Pseudomonadati</taxon>
        <taxon>Pseudomonadota</taxon>
        <taxon>Betaproteobacteria</taxon>
        <taxon>Burkholderiales</taxon>
        <taxon>Burkholderiaceae</taxon>
        <taxon>Lautropia</taxon>
    </lineage>
</organism>
<evidence type="ECO:0000313" key="6">
    <source>
        <dbReference type="Proteomes" id="UP000270261"/>
    </source>
</evidence>
<accession>A0A3R8MT72</accession>
<dbReference type="NCBIfam" id="NF033546">
    <property type="entry name" value="transpos_IS21"/>
    <property type="match status" value="1"/>
</dbReference>
<comment type="similarity">
    <text evidence="1">Belongs to the transposase IS21/IS408/IS1162 family.</text>
</comment>
<feature type="domain" description="Integrase catalytic" evidence="3">
    <location>
        <begin position="133"/>
        <end position="325"/>
    </location>
</feature>
<dbReference type="AlphaFoldDB" id="A0A3R8MT72"/>
<protein>
    <submittedName>
        <fullName evidence="4">IS21 family transposase</fullName>
    </submittedName>
</protein>
<dbReference type="SUPFAM" id="SSF53098">
    <property type="entry name" value="Ribonuclease H-like"/>
    <property type="match status" value="1"/>
</dbReference>
<dbReference type="InterPro" id="IPR036397">
    <property type="entry name" value="RNaseH_sf"/>
</dbReference>
<dbReference type="EMBL" id="RRUE01000001">
    <property type="protein sequence ID" value="RRN44737.1"/>
    <property type="molecule type" value="Genomic_DNA"/>
</dbReference>
<dbReference type="RefSeq" id="WP_125094145.1">
    <property type="nucleotide sequence ID" value="NZ_RRUE01000001.1"/>
</dbReference>
<feature type="region of interest" description="Disordered" evidence="2">
    <location>
        <begin position="487"/>
        <end position="509"/>
    </location>
</feature>
<evidence type="ECO:0000256" key="1">
    <source>
        <dbReference type="ARBA" id="ARBA00009277"/>
    </source>
</evidence>
<dbReference type="PANTHER" id="PTHR35004:SF8">
    <property type="entry name" value="TRANSPOSASE RV3428C-RELATED"/>
    <property type="match status" value="1"/>
</dbReference>
<dbReference type="PROSITE" id="PS50994">
    <property type="entry name" value="INTEGRASE"/>
    <property type="match status" value="1"/>
</dbReference>
<dbReference type="OrthoDB" id="2065409at2"/>
<dbReference type="GO" id="GO:0015074">
    <property type="term" value="P:DNA integration"/>
    <property type="evidence" value="ECO:0007669"/>
    <property type="project" value="InterPro"/>
</dbReference>
<keyword evidence="6" id="KW-1185">Reference proteome</keyword>
<evidence type="ECO:0000259" key="3">
    <source>
        <dbReference type="PROSITE" id="PS50994"/>
    </source>
</evidence>
<dbReference type="PANTHER" id="PTHR35004">
    <property type="entry name" value="TRANSPOSASE RV3428C-RELATED"/>
    <property type="match status" value="1"/>
</dbReference>
<reference evidence="4 6" key="1">
    <citation type="submission" date="2018-11" db="EMBL/GenBank/DDBJ databases">
        <title>Genome sequencing of Lautropia sp. KCOM 2505 (= ChDC F240).</title>
        <authorList>
            <person name="Kook J.-K."/>
            <person name="Park S.-N."/>
            <person name="Lim Y.K."/>
        </authorList>
    </citation>
    <scope>NUCLEOTIDE SEQUENCE [LARGE SCALE GENOMIC DNA]</scope>
    <source>
        <strain evidence="4 6">KCOM 2505</strain>
    </source>
</reference>
<dbReference type="GO" id="GO:0003676">
    <property type="term" value="F:nucleic acid binding"/>
    <property type="evidence" value="ECO:0007669"/>
    <property type="project" value="InterPro"/>
</dbReference>
<dbReference type="InterPro" id="IPR001584">
    <property type="entry name" value="Integrase_cat-core"/>
</dbReference>
<dbReference type="Gene3D" id="3.30.420.10">
    <property type="entry name" value="Ribonuclease H-like superfamily/Ribonuclease H"/>
    <property type="match status" value="1"/>
</dbReference>
<gene>
    <name evidence="5" type="ORF">EHV23_00055</name>
    <name evidence="4" type="ORF">EHV23_14945</name>
</gene>
<dbReference type="Proteomes" id="UP000270261">
    <property type="component" value="Unassembled WGS sequence"/>
</dbReference>
<dbReference type="Pfam" id="PF22483">
    <property type="entry name" value="Mu-transpos_C_2"/>
    <property type="match status" value="1"/>
</dbReference>
<evidence type="ECO:0000313" key="5">
    <source>
        <dbReference type="EMBL" id="RRN44737.1"/>
    </source>
</evidence>
<dbReference type="InterPro" id="IPR054353">
    <property type="entry name" value="IstA-like_C"/>
</dbReference>
<proteinExistence type="inferred from homology"/>
<name>A0A3R8MT72_9BURK</name>
<evidence type="ECO:0000313" key="4">
    <source>
        <dbReference type="EMBL" id="RRN44568.1"/>
    </source>
</evidence>
<dbReference type="InterPro" id="IPR012337">
    <property type="entry name" value="RNaseH-like_sf"/>
</dbReference>
<evidence type="ECO:0000256" key="2">
    <source>
        <dbReference type="SAM" id="MobiDB-lite"/>
    </source>
</evidence>
<sequence length="509" mass="57507">MPAPSLDTQMIKAILEHRLVRGESLARCAQALGVSKGVVSKYVTLARAQGLEDWSLIDSMSDAELHSRLLAGQDERCPCVLPDFALMHRELSRKGMTLMLLWQEYQAEYVGQRTLQYSQFCERYRQYVRTLKRSMRQIHVAGEKLFVDFAGPTLALRDGSRAHLFVAALGASHYTYAQATPGQKTADWINGMVGALHYMGGVPALIVPDNPRAVIARADRYEPRATDSIQDFARHYDCAVLPARPHSPQDKAVVESAVQVVERWILARLRHVLPNDLGSANRAIEPLLEQLNHRPFQKLPGSRASVFASLDAPALRPLPSVRYEYARYKTVRVHVDYHVEIDRHRYSVPHVLVGQRLDARITQHGIELLHEGKRVAAHLRSHQAGGFSTIEEHMPASHRAHRQWTPERLVAWGRGVGESTALLIERMLARYRHPEHGYRSALGLLSLARRHGHARLEAACERALSLQIHTYRAVRDILLNGKEKALPAQPGRTWQSPDHEHLRGARAYH</sequence>